<dbReference type="STRING" id="260084.SAMN02927928_0766"/>
<dbReference type="SUPFAM" id="SSF143456">
    <property type="entry name" value="VC0467-like"/>
    <property type="match status" value="1"/>
</dbReference>
<dbReference type="RefSeq" id="WP_090643840.1">
    <property type="nucleotide sequence ID" value="NZ_CBCRYE010000001.1"/>
</dbReference>
<dbReference type="GO" id="GO:0005829">
    <property type="term" value="C:cytosol"/>
    <property type="evidence" value="ECO:0007669"/>
    <property type="project" value="TreeGrafter"/>
</dbReference>
<protein>
    <recommendedName>
        <fullName evidence="2">UPF0301 protein SAMN02927928_0766</fullName>
    </recommendedName>
</protein>
<dbReference type="OrthoDB" id="9807486at2"/>
<evidence type="ECO:0000256" key="2">
    <source>
        <dbReference type="HAMAP-Rule" id="MF_00758"/>
    </source>
</evidence>
<dbReference type="Gene3D" id="3.40.1740.10">
    <property type="entry name" value="VC0467-like"/>
    <property type="match status" value="1"/>
</dbReference>
<organism evidence="3 4">
    <name type="scientific">Asticcacaulis taihuensis</name>
    <dbReference type="NCBI Taxonomy" id="260084"/>
    <lineage>
        <taxon>Bacteria</taxon>
        <taxon>Pseudomonadati</taxon>
        <taxon>Pseudomonadota</taxon>
        <taxon>Alphaproteobacteria</taxon>
        <taxon>Caulobacterales</taxon>
        <taxon>Caulobacteraceae</taxon>
        <taxon>Asticcacaulis</taxon>
    </lineage>
</organism>
<dbReference type="PANTHER" id="PTHR30327">
    <property type="entry name" value="UNCHARACTERIZED PROTEIN YQGE"/>
    <property type="match status" value="1"/>
</dbReference>
<dbReference type="Proteomes" id="UP000199150">
    <property type="component" value="Unassembled WGS sequence"/>
</dbReference>
<accession>A0A1G4PYM0</accession>
<gene>
    <name evidence="3" type="ORF">SAMN02927928_0766</name>
</gene>
<dbReference type="AlphaFoldDB" id="A0A1G4PYM0"/>
<sequence>MISSSDTLTEDGHPPAHISYQGQLLIAMPVLNDQPFNHSVIYVCQHDEDHAMGLILNQPISGLNFSKMMKELGIESDNPRFAQRLAMQKIYRGGPVQNDRGFVLHSLDYQIDDITLDLGGPFISRPDGEEQGVGLTASRDILVDLSAGAGPARSLIALGYAGWGPGQLESEISQNAWLVVPASQELIFGGDPEHLWSRALASMGIQPGHLSGTAGTA</sequence>
<dbReference type="PANTHER" id="PTHR30327:SF1">
    <property type="entry name" value="UPF0301 PROTEIN YQGE"/>
    <property type="match status" value="1"/>
</dbReference>
<reference evidence="4" key="1">
    <citation type="submission" date="2016-10" db="EMBL/GenBank/DDBJ databases">
        <authorList>
            <person name="Varghese N."/>
            <person name="Submissions S."/>
        </authorList>
    </citation>
    <scope>NUCLEOTIDE SEQUENCE [LARGE SCALE GENOMIC DNA]</scope>
    <source>
        <strain evidence="4">CGMCC 1.3431</strain>
    </source>
</reference>
<dbReference type="EMBL" id="FMTS01000001">
    <property type="protein sequence ID" value="SCW37307.1"/>
    <property type="molecule type" value="Genomic_DNA"/>
</dbReference>
<evidence type="ECO:0000313" key="4">
    <source>
        <dbReference type="Proteomes" id="UP000199150"/>
    </source>
</evidence>
<dbReference type="HAMAP" id="MF_00758">
    <property type="entry name" value="UPF0301"/>
    <property type="match status" value="1"/>
</dbReference>
<comment type="similarity">
    <text evidence="1 2">Belongs to the UPF0301 (AlgH) family.</text>
</comment>
<evidence type="ECO:0000313" key="3">
    <source>
        <dbReference type="EMBL" id="SCW37307.1"/>
    </source>
</evidence>
<keyword evidence="4" id="KW-1185">Reference proteome</keyword>
<name>A0A1G4PYM0_9CAUL</name>
<evidence type="ECO:0000256" key="1">
    <source>
        <dbReference type="ARBA" id="ARBA00009600"/>
    </source>
</evidence>
<dbReference type="InterPro" id="IPR003774">
    <property type="entry name" value="AlgH-like"/>
</dbReference>
<proteinExistence type="inferred from homology"/>
<dbReference type="Pfam" id="PF02622">
    <property type="entry name" value="DUF179"/>
    <property type="match status" value="1"/>
</dbReference>